<dbReference type="Proteomes" id="UP000183567">
    <property type="component" value="Unassembled WGS sequence"/>
</dbReference>
<name>A0A1J8QRT2_9AGAM</name>
<evidence type="ECO:0000256" key="4">
    <source>
        <dbReference type="ARBA" id="ARBA00022989"/>
    </source>
</evidence>
<dbReference type="PANTHER" id="PTHR43791">
    <property type="entry name" value="PERMEASE-RELATED"/>
    <property type="match status" value="1"/>
</dbReference>
<accession>A0A1J8QRT2</accession>
<evidence type="ECO:0000256" key="1">
    <source>
        <dbReference type="ARBA" id="ARBA00004141"/>
    </source>
</evidence>
<evidence type="ECO:0000256" key="3">
    <source>
        <dbReference type="ARBA" id="ARBA00022692"/>
    </source>
</evidence>
<dbReference type="SUPFAM" id="SSF103473">
    <property type="entry name" value="MFS general substrate transporter"/>
    <property type="match status" value="1"/>
</dbReference>
<gene>
    <name evidence="7" type="ORF">AZE42_06427</name>
</gene>
<evidence type="ECO:0000256" key="5">
    <source>
        <dbReference type="ARBA" id="ARBA00023136"/>
    </source>
</evidence>
<sequence length="215" mass="23692">MDGVMGHAAWRWLFYIEGSMTVFVAIFAIFILPDFPATPSDWLTPEEQALAQLRMEEDTGGCNEEETKDFQDGKSALKQVLADWKVWWLALALTSMNVSQSFTIFFPTLSATLGYSSTLSLLLCTPPWLHSDQVGERFGHIAISILVGITGFLMAMATMNTAVRYLSMFLMAQSYAALIIFLTWISNPMSRSSSKRAISLAFIIAFASSGGITGS</sequence>
<feature type="transmembrane region" description="Helical" evidence="6">
    <location>
        <begin position="165"/>
        <end position="185"/>
    </location>
</feature>
<organism evidence="7 8">
    <name type="scientific">Rhizopogon vesiculosus</name>
    <dbReference type="NCBI Taxonomy" id="180088"/>
    <lineage>
        <taxon>Eukaryota</taxon>
        <taxon>Fungi</taxon>
        <taxon>Dikarya</taxon>
        <taxon>Basidiomycota</taxon>
        <taxon>Agaricomycotina</taxon>
        <taxon>Agaricomycetes</taxon>
        <taxon>Agaricomycetidae</taxon>
        <taxon>Boletales</taxon>
        <taxon>Suillineae</taxon>
        <taxon>Rhizopogonaceae</taxon>
        <taxon>Rhizopogon</taxon>
    </lineage>
</organism>
<dbReference type="Gene3D" id="1.20.1250.20">
    <property type="entry name" value="MFS general substrate transporter like domains"/>
    <property type="match status" value="1"/>
</dbReference>
<dbReference type="Pfam" id="PF07690">
    <property type="entry name" value="MFS_1"/>
    <property type="match status" value="1"/>
</dbReference>
<dbReference type="OrthoDB" id="2684641at2759"/>
<feature type="transmembrane region" description="Helical" evidence="6">
    <location>
        <begin position="104"/>
        <end position="129"/>
    </location>
</feature>
<evidence type="ECO:0000313" key="8">
    <source>
        <dbReference type="Proteomes" id="UP000183567"/>
    </source>
</evidence>
<proteinExistence type="predicted"/>
<keyword evidence="8" id="KW-1185">Reference proteome</keyword>
<comment type="caution">
    <text evidence="7">The sequence shown here is derived from an EMBL/GenBank/DDBJ whole genome shotgun (WGS) entry which is preliminary data.</text>
</comment>
<dbReference type="EMBL" id="LVVM01003669">
    <property type="protein sequence ID" value="OJA14420.1"/>
    <property type="molecule type" value="Genomic_DNA"/>
</dbReference>
<evidence type="ECO:0008006" key="9">
    <source>
        <dbReference type="Google" id="ProtNLM"/>
    </source>
</evidence>
<dbReference type="InterPro" id="IPR011701">
    <property type="entry name" value="MFS"/>
</dbReference>
<evidence type="ECO:0000256" key="2">
    <source>
        <dbReference type="ARBA" id="ARBA00022448"/>
    </source>
</evidence>
<dbReference type="InterPro" id="IPR036259">
    <property type="entry name" value="MFS_trans_sf"/>
</dbReference>
<feature type="transmembrane region" description="Helical" evidence="6">
    <location>
        <begin position="197"/>
        <end position="214"/>
    </location>
</feature>
<dbReference type="GO" id="GO:0022857">
    <property type="term" value="F:transmembrane transporter activity"/>
    <property type="evidence" value="ECO:0007669"/>
    <property type="project" value="InterPro"/>
</dbReference>
<feature type="transmembrane region" description="Helical" evidence="6">
    <location>
        <begin position="12"/>
        <end position="32"/>
    </location>
</feature>
<dbReference type="PANTHER" id="PTHR43791:SF6">
    <property type="entry name" value="TRANSPORTER, PUTATIVE (AFU_ORTHOLOGUE AFUA_1G16690)-RELATED"/>
    <property type="match status" value="1"/>
</dbReference>
<feature type="transmembrane region" description="Helical" evidence="6">
    <location>
        <begin position="141"/>
        <end position="159"/>
    </location>
</feature>
<reference evidence="7 8" key="1">
    <citation type="submission" date="2016-03" db="EMBL/GenBank/DDBJ databases">
        <title>Comparative genomics of the ectomycorrhizal sister species Rhizopogon vinicolor and Rhizopogon vesiculosus (Basidiomycota: Boletales) reveals a divergence of the mating type B locus.</title>
        <authorList>
            <person name="Mujic A.B."/>
            <person name="Kuo A."/>
            <person name="Tritt A."/>
            <person name="Lipzen A."/>
            <person name="Chen C."/>
            <person name="Johnson J."/>
            <person name="Sharma A."/>
            <person name="Barry K."/>
            <person name="Grigoriev I.V."/>
            <person name="Spatafora J.W."/>
        </authorList>
    </citation>
    <scope>NUCLEOTIDE SEQUENCE [LARGE SCALE GENOMIC DNA]</scope>
    <source>
        <strain evidence="7 8">AM-OR11-056</strain>
    </source>
</reference>
<dbReference type="AlphaFoldDB" id="A0A1J8QRT2"/>
<dbReference type="GO" id="GO:0016020">
    <property type="term" value="C:membrane"/>
    <property type="evidence" value="ECO:0007669"/>
    <property type="project" value="UniProtKB-SubCell"/>
</dbReference>
<keyword evidence="4 6" id="KW-1133">Transmembrane helix</keyword>
<dbReference type="STRING" id="180088.A0A1J8QRT2"/>
<keyword evidence="2" id="KW-0813">Transport</keyword>
<protein>
    <recommendedName>
        <fullName evidence="9">Major facilitator superfamily (MFS) profile domain-containing protein</fullName>
    </recommendedName>
</protein>
<keyword evidence="5 6" id="KW-0472">Membrane</keyword>
<comment type="subcellular location">
    <subcellularLocation>
        <location evidence="1">Membrane</location>
        <topology evidence="1">Multi-pass membrane protein</topology>
    </subcellularLocation>
</comment>
<evidence type="ECO:0000313" key="7">
    <source>
        <dbReference type="EMBL" id="OJA14420.1"/>
    </source>
</evidence>
<evidence type="ECO:0000256" key="6">
    <source>
        <dbReference type="SAM" id="Phobius"/>
    </source>
</evidence>
<keyword evidence="3 6" id="KW-0812">Transmembrane</keyword>